<keyword evidence="4" id="KW-1185">Reference proteome</keyword>
<dbReference type="KEGG" id="cbot:ATE48_16285"/>
<dbReference type="SUPFAM" id="SSF55961">
    <property type="entry name" value="Bet v1-like"/>
    <property type="match status" value="1"/>
</dbReference>
<name>A0A1B1ALF1_9PROT</name>
<dbReference type="Pfam" id="PF08327">
    <property type="entry name" value="AHSA1"/>
    <property type="match status" value="1"/>
</dbReference>
<evidence type="ECO:0000259" key="2">
    <source>
        <dbReference type="Pfam" id="PF08327"/>
    </source>
</evidence>
<sequence>MPIEVTQPSDCEVRVLRSFKAPRQLVWDAHTKPALMRRWCIGYPGWTLPICEMDVREGGEYRWRWRSDEDGSEFGFFGMFSDVKEPSKLAHDQYYDPGDMDYAMPVGDPCLITLDLSEANGVTTLVCTMKFVSKDVCDSAVATGMTDGMEVGYARIDDMAKEMA</sequence>
<dbReference type="InterPro" id="IPR013538">
    <property type="entry name" value="ASHA1/2-like_C"/>
</dbReference>
<evidence type="ECO:0000256" key="1">
    <source>
        <dbReference type="ARBA" id="ARBA00006817"/>
    </source>
</evidence>
<feature type="domain" description="Activator of Hsp90 ATPase homologue 1/2-like C-terminal" evidence="2">
    <location>
        <begin position="20"/>
        <end position="158"/>
    </location>
</feature>
<proteinExistence type="inferred from homology"/>
<protein>
    <recommendedName>
        <fullName evidence="2">Activator of Hsp90 ATPase homologue 1/2-like C-terminal domain-containing protein</fullName>
    </recommendedName>
</protein>
<dbReference type="InParanoid" id="A0A1B1ALF1"/>
<reference evidence="3 4" key="1">
    <citation type="submission" date="2015-11" db="EMBL/GenBank/DDBJ databases">
        <title>Whole-Genome Sequence of Candidatus Oderbacter manganicum from the National Park Lower Oder Valley, Germany.</title>
        <authorList>
            <person name="Braun B."/>
            <person name="Liere K."/>
            <person name="Szewzyk U."/>
        </authorList>
    </citation>
    <scope>NUCLEOTIDE SEQUENCE [LARGE SCALE GENOMIC DNA]</scope>
    <source>
        <strain evidence="3 4">OTSz_A_272</strain>
    </source>
</reference>
<evidence type="ECO:0000313" key="4">
    <source>
        <dbReference type="Proteomes" id="UP000092498"/>
    </source>
</evidence>
<accession>A0A1B1ALF1</accession>
<dbReference type="OrthoDB" id="9805228at2"/>
<gene>
    <name evidence="3" type="ORF">ATE48_16285</name>
</gene>
<dbReference type="Proteomes" id="UP000092498">
    <property type="component" value="Chromosome"/>
</dbReference>
<dbReference type="InterPro" id="IPR023393">
    <property type="entry name" value="START-like_dom_sf"/>
</dbReference>
<evidence type="ECO:0000313" key="3">
    <source>
        <dbReference type="EMBL" id="ANP47360.1"/>
    </source>
</evidence>
<organism evidence="3 4">
    <name type="scientific">Candidatus Viadribacter manganicus</name>
    <dbReference type="NCBI Taxonomy" id="1759059"/>
    <lineage>
        <taxon>Bacteria</taxon>
        <taxon>Pseudomonadati</taxon>
        <taxon>Pseudomonadota</taxon>
        <taxon>Alphaproteobacteria</taxon>
        <taxon>Hyphomonadales</taxon>
        <taxon>Hyphomonadaceae</taxon>
        <taxon>Candidatus Viadribacter</taxon>
    </lineage>
</organism>
<dbReference type="Gene3D" id="3.30.530.20">
    <property type="match status" value="1"/>
</dbReference>
<dbReference type="EMBL" id="CP013244">
    <property type="protein sequence ID" value="ANP47360.1"/>
    <property type="molecule type" value="Genomic_DNA"/>
</dbReference>
<comment type="similarity">
    <text evidence="1">Belongs to the AHA1 family.</text>
</comment>
<dbReference type="STRING" id="1759059.ATE48_16285"/>
<dbReference type="RefSeq" id="WP_066773347.1">
    <property type="nucleotide sequence ID" value="NZ_CP013244.1"/>
</dbReference>
<dbReference type="AlphaFoldDB" id="A0A1B1ALF1"/>